<reference evidence="5" key="1">
    <citation type="submission" date="2021-01" db="EMBL/GenBank/DDBJ databases">
        <authorList>
            <consortium name="Genoscope - CEA"/>
            <person name="William W."/>
        </authorList>
    </citation>
    <scope>NUCLEOTIDE SEQUENCE</scope>
</reference>
<evidence type="ECO:0000256" key="3">
    <source>
        <dbReference type="PROSITE-ProRule" id="PRU00339"/>
    </source>
</evidence>
<dbReference type="SMART" id="SM00028">
    <property type="entry name" value="TPR"/>
    <property type="match status" value="3"/>
</dbReference>
<feature type="region of interest" description="Disordered" evidence="4">
    <location>
        <begin position="411"/>
        <end position="447"/>
    </location>
</feature>
<dbReference type="OrthoDB" id="313426at2759"/>
<evidence type="ECO:0000256" key="4">
    <source>
        <dbReference type="SAM" id="MobiDB-lite"/>
    </source>
</evidence>
<feature type="repeat" description="TPR" evidence="3">
    <location>
        <begin position="313"/>
        <end position="346"/>
    </location>
</feature>
<keyword evidence="6" id="KW-1185">Reference proteome</keyword>
<comment type="caution">
    <text evidence="5">The sequence shown here is derived from an EMBL/GenBank/DDBJ whole genome shotgun (WGS) entry which is preliminary data.</text>
</comment>
<feature type="compositionally biased region" description="Basic and acidic residues" evidence="4">
    <location>
        <begin position="89"/>
        <end position="105"/>
    </location>
</feature>
<dbReference type="PANTHER" id="PTHR11242">
    <property type="entry name" value="ARYL HYDROCARBON RECEPTOR INTERACTING PROTEIN RELATED"/>
    <property type="match status" value="1"/>
</dbReference>
<evidence type="ECO:0000313" key="6">
    <source>
        <dbReference type="Proteomes" id="UP000683925"/>
    </source>
</evidence>
<protein>
    <submittedName>
        <fullName evidence="5">Uncharacterized protein</fullName>
    </submittedName>
</protein>
<keyword evidence="1" id="KW-0677">Repeat</keyword>
<dbReference type="PROSITE" id="PS50005">
    <property type="entry name" value="TPR"/>
    <property type="match status" value="1"/>
</dbReference>
<evidence type="ECO:0000313" key="5">
    <source>
        <dbReference type="EMBL" id="CAD8136471.1"/>
    </source>
</evidence>
<feature type="compositionally biased region" description="Polar residues" evidence="4">
    <location>
        <begin position="411"/>
        <end position="436"/>
    </location>
</feature>
<accession>A0A8S1S5E4</accession>
<dbReference type="EMBL" id="CAJJDP010000006">
    <property type="protein sequence ID" value="CAD8136471.1"/>
    <property type="molecule type" value="Genomic_DNA"/>
</dbReference>
<evidence type="ECO:0000256" key="1">
    <source>
        <dbReference type="ARBA" id="ARBA00022737"/>
    </source>
</evidence>
<feature type="region of interest" description="Disordered" evidence="4">
    <location>
        <begin position="77"/>
        <end position="105"/>
    </location>
</feature>
<proteinExistence type="predicted"/>
<dbReference type="InterPro" id="IPR019734">
    <property type="entry name" value="TPR_rpt"/>
</dbReference>
<evidence type="ECO:0000256" key="2">
    <source>
        <dbReference type="ARBA" id="ARBA00022803"/>
    </source>
</evidence>
<sequence length="531" mass="61460">MDSSQQQTDLKVSNQAQNNSTQDEVEHLLIENNMNQANKELSHDGQHQNNIKIDQSIQHQLKTEQLSEIINISKDKGETTKQLDSVPQKQKENDSIKQNENHQERLEHENHNPQFVESIYETVPQPLQKLEQLQKVDNAFVDHSQFEILDKSNAQQLNQQEQIKCEQFDNKLHSALNVSKEDQIEPQLIYPTLNFDAKINPQKEVIEEEEKQVEEGVIIDETNKSFPASNSFNSQVQSSPQVIEIDQKSQLILQFQKSLDEANFLKNQGNQCFQLKNYGRAVEQYNLSLGLCDPYYLIQCPEEQLQQFKKLRINLLSNLSACFLNLGDYNSCITHANIAIQLDPTNQKVWYRRAIAFQQKQDYEEAWRDIDQAWNIVKNTTQNQEIFEKRKEIRELLRQSNKERTQLYQTMLSNTQNQTDNKSTVNQSKTTDSKLATSEMKSRSNNNENNQVSFRYADIIWKTTASAVLASSITKYILEDQLDTKMGLIETIVLSSTTASCLFAEKQWQKLCFATVTAGFLAFVLYRKSTK</sequence>
<dbReference type="OMA" id="MNQANKE"/>
<dbReference type="PANTHER" id="PTHR11242:SF0">
    <property type="entry name" value="TPR_REGION DOMAIN-CONTAINING PROTEIN"/>
    <property type="match status" value="1"/>
</dbReference>
<organism evidence="5 6">
    <name type="scientific">Paramecium octaurelia</name>
    <dbReference type="NCBI Taxonomy" id="43137"/>
    <lineage>
        <taxon>Eukaryota</taxon>
        <taxon>Sar</taxon>
        <taxon>Alveolata</taxon>
        <taxon>Ciliophora</taxon>
        <taxon>Intramacronucleata</taxon>
        <taxon>Oligohymenophorea</taxon>
        <taxon>Peniculida</taxon>
        <taxon>Parameciidae</taxon>
        <taxon>Paramecium</taxon>
    </lineage>
</organism>
<gene>
    <name evidence="5" type="ORF">POCTA_138.1.T0070408</name>
</gene>
<keyword evidence="2 3" id="KW-0802">TPR repeat</keyword>
<dbReference type="Proteomes" id="UP000683925">
    <property type="component" value="Unassembled WGS sequence"/>
</dbReference>
<dbReference type="AlphaFoldDB" id="A0A8S1S5E4"/>
<name>A0A8S1S5E4_PAROT</name>
<dbReference type="InterPro" id="IPR039663">
    <property type="entry name" value="AIP/AIPL1/TTC9"/>
</dbReference>
<feature type="compositionally biased region" description="Polar residues" evidence="4">
    <location>
        <begin position="1"/>
        <end position="22"/>
    </location>
</feature>
<feature type="region of interest" description="Disordered" evidence="4">
    <location>
        <begin position="1"/>
        <end position="25"/>
    </location>
</feature>